<dbReference type="Pfam" id="PF01237">
    <property type="entry name" value="Oxysterol_BP"/>
    <property type="match status" value="1"/>
</dbReference>
<sequence>RNRKQSKIKWKAVGVFSCRLWQHVTRAIMDKDQMRATQEKFVLEEAQRQEVRERAERLWNPRLFTFNSDTNEWHYRYPEYGHNSTLIHYHTQVLQKYNVL</sequence>
<protein>
    <submittedName>
        <fullName evidence="1">Uncharacterized protein</fullName>
    </submittedName>
</protein>
<dbReference type="SUPFAM" id="SSF144000">
    <property type="entry name" value="Oxysterol-binding protein-like"/>
    <property type="match status" value="1"/>
</dbReference>
<dbReference type="Proteomes" id="UP000472262">
    <property type="component" value="Unassembled WGS sequence"/>
</dbReference>
<reference evidence="1" key="2">
    <citation type="submission" date="2025-09" db="UniProtKB">
        <authorList>
            <consortium name="Ensembl"/>
        </authorList>
    </citation>
    <scope>IDENTIFICATION</scope>
</reference>
<evidence type="ECO:0000313" key="2">
    <source>
        <dbReference type="Proteomes" id="UP000472262"/>
    </source>
</evidence>
<accession>A0A672Q5L2</accession>
<dbReference type="InterPro" id="IPR037239">
    <property type="entry name" value="OSBP_sf"/>
</dbReference>
<keyword evidence="2" id="KW-1185">Reference proteome</keyword>
<dbReference type="GO" id="GO:0008289">
    <property type="term" value="F:lipid binding"/>
    <property type="evidence" value="ECO:0007669"/>
    <property type="project" value="InterPro"/>
</dbReference>
<dbReference type="InParanoid" id="A0A672Q5L2"/>
<dbReference type="Ensembl" id="ENSSGRT00000076224.1">
    <property type="protein sequence ID" value="ENSSGRP00000071561.1"/>
    <property type="gene ID" value="ENSSGRG00000036547.1"/>
</dbReference>
<proteinExistence type="predicted"/>
<dbReference type="InterPro" id="IPR000648">
    <property type="entry name" value="Oxysterol-bd"/>
</dbReference>
<dbReference type="Gene3D" id="3.30.70.3490">
    <property type="match status" value="1"/>
</dbReference>
<evidence type="ECO:0000313" key="1">
    <source>
        <dbReference type="Ensembl" id="ENSSGRP00000071561.1"/>
    </source>
</evidence>
<organism evidence="1 2">
    <name type="scientific">Sinocyclocheilus grahami</name>
    <name type="common">Dianchi golden-line fish</name>
    <name type="synonym">Barbus grahami</name>
    <dbReference type="NCBI Taxonomy" id="75366"/>
    <lineage>
        <taxon>Eukaryota</taxon>
        <taxon>Metazoa</taxon>
        <taxon>Chordata</taxon>
        <taxon>Craniata</taxon>
        <taxon>Vertebrata</taxon>
        <taxon>Euteleostomi</taxon>
        <taxon>Actinopterygii</taxon>
        <taxon>Neopterygii</taxon>
        <taxon>Teleostei</taxon>
        <taxon>Ostariophysi</taxon>
        <taxon>Cypriniformes</taxon>
        <taxon>Cyprinidae</taxon>
        <taxon>Cyprininae</taxon>
        <taxon>Sinocyclocheilus</taxon>
    </lineage>
</organism>
<dbReference type="AlphaFoldDB" id="A0A672Q5L2"/>
<reference evidence="1" key="1">
    <citation type="submission" date="2025-08" db="UniProtKB">
        <authorList>
            <consortium name="Ensembl"/>
        </authorList>
    </citation>
    <scope>IDENTIFICATION</scope>
</reference>
<name>A0A672Q5L2_SINGR</name>